<sequence>MEFRENEKKKRKKERKEKKGCKMLKIGYSVMGRRLFLVSENPPSTPLRLRVPGHKLHNRKRERARRENQRLNPLNNANFLVDRSLHRGRLHLPITYYPTLFFRSLSGCSM</sequence>
<feature type="region of interest" description="Disordered" evidence="1">
    <location>
        <begin position="43"/>
        <end position="69"/>
    </location>
</feature>
<evidence type="ECO:0000256" key="1">
    <source>
        <dbReference type="SAM" id="MobiDB-lite"/>
    </source>
</evidence>
<organism evidence="2">
    <name type="scientific">Opuntia streptacantha</name>
    <name type="common">Prickly pear cactus</name>
    <name type="synonym">Opuntia cardona</name>
    <dbReference type="NCBI Taxonomy" id="393608"/>
    <lineage>
        <taxon>Eukaryota</taxon>
        <taxon>Viridiplantae</taxon>
        <taxon>Streptophyta</taxon>
        <taxon>Embryophyta</taxon>
        <taxon>Tracheophyta</taxon>
        <taxon>Spermatophyta</taxon>
        <taxon>Magnoliopsida</taxon>
        <taxon>eudicotyledons</taxon>
        <taxon>Gunneridae</taxon>
        <taxon>Pentapetalae</taxon>
        <taxon>Caryophyllales</taxon>
        <taxon>Cactineae</taxon>
        <taxon>Cactaceae</taxon>
        <taxon>Opuntioideae</taxon>
        <taxon>Opuntia</taxon>
    </lineage>
</organism>
<dbReference type="AlphaFoldDB" id="A0A7C9D647"/>
<name>A0A7C9D647_OPUST</name>
<proteinExistence type="predicted"/>
<evidence type="ECO:0000313" key="2">
    <source>
        <dbReference type="EMBL" id="MBA4631444.1"/>
    </source>
</evidence>
<reference evidence="2" key="1">
    <citation type="journal article" date="2013" name="J. Plant Res.">
        <title>Effect of fungi and light on seed germination of three Opuntia species from semiarid lands of central Mexico.</title>
        <authorList>
            <person name="Delgado-Sanchez P."/>
            <person name="Jimenez-Bremont J.F."/>
            <person name="Guerrero-Gonzalez Mde L."/>
            <person name="Flores J."/>
        </authorList>
    </citation>
    <scope>NUCLEOTIDE SEQUENCE</scope>
    <source>
        <tissue evidence="2">Cladode</tissue>
    </source>
</reference>
<feature type="compositionally biased region" description="Basic residues" evidence="1">
    <location>
        <begin position="51"/>
        <end position="63"/>
    </location>
</feature>
<protein>
    <submittedName>
        <fullName evidence="2">Uncharacterized protein</fullName>
    </submittedName>
</protein>
<reference evidence="2" key="2">
    <citation type="submission" date="2020-07" db="EMBL/GenBank/DDBJ databases">
        <authorList>
            <person name="Vera ALvarez R."/>
            <person name="Arias-Moreno D.M."/>
            <person name="Jimenez-Jacinto V."/>
            <person name="Jimenez-Bremont J.F."/>
            <person name="Swaminathan K."/>
            <person name="Moose S.P."/>
            <person name="Guerrero-Gonzalez M.L."/>
            <person name="Marino-Ramirez L."/>
            <person name="Landsman D."/>
            <person name="Rodriguez-Kessler M."/>
            <person name="Delgado-Sanchez P."/>
        </authorList>
    </citation>
    <scope>NUCLEOTIDE SEQUENCE</scope>
    <source>
        <tissue evidence="2">Cladode</tissue>
    </source>
</reference>
<dbReference type="EMBL" id="GISG01077829">
    <property type="protein sequence ID" value="MBA4631444.1"/>
    <property type="molecule type" value="Transcribed_RNA"/>
</dbReference>
<feature type="region of interest" description="Disordered" evidence="1">
    <location>
        <begin position="1"/>
        <end position="20"/>
    </location>
</feature>
<feature type="compositionally biased region" description="Basic residues" evidence="1">
    <location>
        <begin position="9"/>
        <end position="20"/>
    </location>
</feature>
<accession>A0A7C9D647</accession>